<dbReference type="AlphaFoldDB" id="X1J2M3"/>
<dbReference type="GO" id="GO:0009100">
    <property type="term" value="P:glycoprotein metabolic process"/>
    <property type="evidence" value="ECO:0007669"/>
    <property type="project" value="UniProtKB-ARBA"/>
</dbReference>
<dbReference type="PANTHER" id="PTHR13627:SF31">
    <property type="entry name" value="RIBITOL 5-PHOSPHATE TRANSFERASE FKRP"/>
    <property type="match status" value="1"/>
</dbReference>
<evidence type="ECO:0000259" key="1">
    <source>
        <dbReference type="Pfam" id="PF04991"/>
    </source>
</evidence>
<organism evidence="2">
    <name type="scientific">marine sediment metagenome</name>
    <dbReference type="NCBI Taxonomy" id="412755"/>
    <lineage>
        <taxon>unclassified sequences</taxon>
        <taxon>metagenomes</taxon>
        <taxon>ecological metagenomes</taxon>
    </lineage>
</organism>
<evidence type="ECO:0000313" key="2">
    <source>
        <dbReference type="EMBL" id="GAH88237.1"/>
    </source>
</evidence>
<proteinExistence type="predicted"/>
<name>X1J2M3_9ZZZZ</name>
<comment type="caution">
    <text evidence="2">The sequence shown here is derived from an EMBL/GenBank/DDBJ whole genome shotgun (WGS) entry which is preliminary data.</text>
</comment>
<dbReference type="PANTHER" id="PTHR13627">
    <property type="entry name" value="FUKUTIN RELATED PROTEIN"/>
    <property type="match status" value="1"/>
</dbReference>
<accession>X1J2M3</accession>
<feature type="domain" description="LicD/FKTN/FKRP nucleotidyltransferase" evidence="1">
    <location>
        <begin position="17"/>
        <end position="64"/>
    </location>
</feature>
<dbReference type="InterPro" id="IPR052613">
    <property type="entry name" value="LicD_transferase"/>
</dbReference>
<protein>
    <recommendedName>
        <fullName evidence="1">LicD/FKTN/FKRP nucleotidyltransferase domain-containing protein</fullName>
    </recommendedName>
</protein>
<feature type="non-terminal residue" evidence="2">
    <location>
        <position position="1"/>
    </location>
</feature>
<gene>
    <name evidence="2" type="ORF">S03H2_62083</name>
</gene>
<dbReference type="EMBL" id="BARU01040122">
    <property type="protein sequence ID" value="GAH88237.1"/>
    <property type="molecule type" value="Genomic_DNA"/>
</dbReference>
<sequence>IGVATRNLLDIKAILDKAGVKFWLMFGTFLGAYRDGSIIPWDGDTDLGIYFEDSPKLLGCRDEITKMGFEGGSGIVMETLYRDGEHTDFYFIYLMGNERTWLNFRFPADAFETLNTIRFLDTTWRILNNPEKWLSYIYGKDWRTPIVGKHAELPRGDDWRGK</sequence>
<reference evidence="2" key="1">
    <citation type="journal article" date="2014" name="Front. Microbiol.">
        <title>High frequency of phylogenetically diverse reductive dehalogenase-homologous genes in deep subseafloor sedimentary metagenomes.</title>
        <authorList>
            <person name="Kawai M."/>
            <person name="Futagami T."/>
            <person name="Toyoda A."/>
            <person name="Takaki Y."/>
            <person name="Nishi S."/>
            <person name="Hori S."/>
            <person name="Arai W."/>
            <person name="Tsubouchi T."/>
            <person name="Morono Y."/>
            <person name="Uchiyama I."/>
            <person name="Ito T."/>
            <person name="Fujiyama A."/>
            <person name="Inagaki F."/>
            <person name="Takami H."/>
        </authorList>
    </citation>
    <scope>NUCLEOTIDE SEQUENCE</scope>
    <source>
        <strain evidence="2">Expedition CK06-06</strain>
    </source>
</reference>
<dbReference type="InterPro" id="IPR007074">
    <property type="entry name" value="LicD/FKTN/FKRP_NTP_transf"/>
</dbReference>
<dbReference type="Pfam" id="PF04991">
    <property type="entry name" value="LicD"/>
    <property type="match status" value="1"/>
</dbReference>